<comment type="function">
    <text evidence="4">Histone-binding component that specifically recognizes H3 tails trimethylated on 'Lys-4' (H3K4me3), which mark transcription start sites of virtually all active genes.</text>
</comment>
<comment type="subunit">
    <text evidence="4">Interacts with H3K4me3 and to a lesser extent with H3K4me2.</text>
</comment>
<accession>A0AAE1RYW6</accession>
<comment type="subcellular location">
    <subcellularLocation>
        <location evidence="4">Nucleus</location>
    </subcellularLocation>
</comment>
<evidence type="ECO:0000259" key="7">
    <source>
        <dbReference type="Pfam" id="PF14379"/>
    </source>
</evidence>
<dbReference type="EMBL" id="JAVYJV010000011">
    <property type="protein sequence ID" value="KAK4359597.1"/>
    <property type="molecule type" value="Genomic_DNA"/>
</dbReference>
<dbReference type="Gene3D" id="3.30.40.10">
    <property type="entry name" value="Zinc/RING finger domain, C3HC4 (zinc finger)"/>
    <property type="match status" value="1"/>
</dbReference>
<gene>
    <name evidence="8" type="ORF">RND71_021826</name>
</gene>
<evidence type="ECO:0000256" key="4">
    <source>
        <dbReference type="RuleBase" id="RU369089"/>
    </source>
</evidence>
<organism evidence="8 9">
    <name type="scientific">Anisodus tanguticus</name>
    <dbReference type="NCBI Taxonomy" id="243964"/>
    <lineage>
        <taxon>Eukaryota</taxon>
        <taxon>Viridiplantae</taxon>
        <taxon>Streptophyta</taxon>
        <taxon>Embryophyta</taxon>
        <taxon>Tracheophyta</taxon>
        <taxon>Spermatophyta</taxon>
        <taxon>Magnoliopsida</taxon>
        <taxon>eudicotyledons</taxon>
        <taxon>Gunneridae</taxon>
        <taxon>Pentapetalae</taxon>
        <taxon>asterids</taxon>
        <taxon>lamiids</taxon>
        <taxon>Solanales</taxon>
        <taxon>Solanaceae</taxon>
        <taxon>Solanoideae</taxon>
        <taxon>Hyoscyameae</taxon>
        <taxon>Anisodus</taxon>
    </lineage>
</organism>
<dbReference type="GO" id="GO:0006355">
    <property type="term" value="P:regulation of DNA-templated transcription"/>
    <property type="evidence" value="ECO:0007669"/>
    <property type="project" value="UniProtKB-UniRule"/>
</dbReference>
<comment type="similarity">
    <text evidence="4">Belongs to the Alfin family.</text>
</comment>
<reference evidence="8" key="1">
    <citation type="submission" date="2023-12" db="EMBL/GenBank/DDBJ databases">
        <title>Genome assembly of Anisodus tanguticus.</title>
        <authorList>
            <person name="Wang Y.-J."/>
        </authorList>
    </citation>
    <scope>NUCLEOTIDE SEQUENCE</scope>
    <source>
        <strain evidence="8">KB-2021</strain>
        <tissue evidence="8">Leaf</tissue>
    </source>
</reference>
<dbReference type="SUPFAM" id="SSF57903">
    <property type="entry name" value="FYVE/PHD zinc finger"/>
    <property type="match status" value="1"/>
</dbReference>
<dbReference type="GO" id="GO:0042393">
    <property type="term" value="F:histone binding"/>
    <property type="evidence" value="ECO:0007669"/>
    <property type="project" value="UniProtKB-UniRule"/>
</dbReference>
<evidence type="ECO:0000313" key="9">
    <source>
        <dbReference type="Proteomes" id="UP001291623"/>
    </source>
</evidence>
<comment type="caution">
    <text evidence="8">The sequence shown here is derived from an EMBL/GenBank/DDBJ whole genome shotgun (WGS) entry which is preliminary data.</text>
</comment>
<evidence type="ECO:0000256" key="3">
    <source>
        <dbReference type="ARBA" id="ARBA00022833"/>
    </source>
</evidence>
<dbReference type="PANTHER" id="PTHR12321:SF166">
    <property type="entry name" value="PHD FINGER PROTEIN ALFIN-LIKE"/>
    <property type="match status" value="1"/>
</dbReference>
<evidence type="ECO:0000256" key="2">
    <source>
        <dbReference type="ARBA" id="ARBA00022771"/>
    </source>
</evidence>
<feature type="region of interest" description="Disordered" evidence="5">
    <location>
        <begin position="140"/>
        <end position="182"/>
    </location>
</feature>
<feature type="domain" description="MYB-CC type transcription factor LHEQLE-containing" evidence="7">
    <location>
        <begin position="281"/>
        <end position="325"/>
    </location>
</feature>
<evidence type="ECO:0000256" key="5">
    <source>
        <dbReference type="SAM" id="MobiDB-lite"/>
    </source>
</evidence>
<keyword evidence="3 4" id="KW-0862">Zinc</keyword>
<comment type="domain">
    <text evidence="4">The PHD-type zinc finger mediates the binding to H3K4me3.</text>
</comment>
<evidence type="ECO:0000259" key="6">
    <source>
        <dbReference type="Pfam" id="PF12165"/>
    </source>
</evidence>
<dbReference type="GO" id="GO:0006325">
    <property type="term" value="P:chromatin organization"/>
    <property type="evidence" value="ECO:0007669"/>
    <property type="project" value="UniProtKB-UniRule"/>
</dbReference>
<dbReference type="PANTHER" id="PTHR12321">
    <property type="entry name" value="CPG BINDING PROTEIN"/>
    <property type="match status" value="1"/>
</dbReference>
<evidence type="ECO:0000256" key="1">
    <source>
        <dbReference type="ARBA" id="ARBA00022723"/>
    </source>
</evidence>
<keyword evidence="2 4" id="KW-0863">Zinc-finger</keyword>
<dbReference type="InterPro" id="IPR045104">
    <property type="entry name" value="Alfin"/>
</dbReference>
<dbReference type="GO" id="GO:0000976">
    <property type="term" value="F:transcription cis-regulatory region binding"/>
    <property type="evidence" value="ECO:0007669"/>
    <property type="project" value="TreeGrafter"/>
</dbReference>
<dbReference type="Proteomes" id="UP001291623">
    <property type="component" value="Unassembled WGS sequence"/>
</dbReference>
<dbReference type="InterPro" id="IPR025756">
    <property type="entry name" value="Myb_CC_LHEQLE"/>
</dbReference>
<keyword evidence="4" id="KW-0805">Transcription regulation</keyword>
<proteinExistence type="inferred from homology"/>
<dbReference type="GO" id="GO:0005634">
    <property type="term" value="C:nucleus"/>
    <property type="evidence" value="ECO:0007669"/>
    <property type="project" value="UniProtKB-SubCell"/>
</dbReference>
<dbReference type="Pfam" id="PF14379">
    <property type="entry name" value="Myb_CC_LHEQLE"/>
    <property type="match status" value="1"/>
</dbReference>
<sequence length="422" mass="47958">MASVSSSLRSVEEIFKDYSSRRAAIVRALTYDVDEFYNLCDPEKENLCLYGHPNETWEVNLPAEEVPPELPEPALGINFARDGMNRRDWLSLVAVHSDCWLLSVSFYFGARLNRNERKRLFSLINDVPTVFEVVTERKPIKDKPSADSGSRSRGSSIKRSSEGQAKAPQSTPKVADESYEEDEEEHGETLCGSCGGNYSADEFWIGCDICEKCFGIVLCNAWEIQRAAKFRYGSNSKRNFEGYGDSWVDNLPCEKPPTVGKFERRSISEILPNFSATAGTQLNEALQMHMDAHKRLSDHVEVQRNLKMKLEAQGRFLDQIMEEQKARASGSRPTCKFYSYSPLSLPSLCEESESNVKELEVEYDSEVDRTVDPGCQARKRTRFEEDALNHRHNSTNLTYSPQELQWSTLATYPYSVTFACFI</sequence>
<feature type="domain" description="Alfin N-terminal" evidence="6">
    <location>
        <begin position="10"/>
        <end position="135"/>
    </location>
</feature>
<keyword evidence="9" id="KW-1185">Reference proteome</keyword>
<keyword evidence="4" id="KW-0156">Chromatin regulator</keyword>
<dbReference type="InterPro" id="IPR011011">
    <property type="entry name" value="Znf_FYVE_PHD"/>
</dbReference>
<protein>
    <recommendedName>
        <fullName evidence="4">PHD finger protein ALFIN-LIKE</fullName>
    </recommendedName>
</protein>
<keyword evidence="1 4" id="KW-0479">Metal-binding</keyword>
<dbReference type="GO" id="GO:0008270">
    <property type="term" value="F:zinc ion binding"/>
    <property type="evidence" value="ECO:0007669"/>
    <property type="project" value="UniProtKB-KW"/>
</dbReference>
<evidence type="ECO:0000313" key="8">
    <source>
        <dbReference type="EMBL" id="KAK4359597.1"/>
    </source>
</evidence>
<dbReference type="Pfam" id="PF12165">
    <property type="entry name" value="Alfin"/>
    <property type="match status" value="1"/>
</dbReference>
<dbReference type="AlphaFoldDB" id="A0AAE1RYW6"/>
<feature type="compositionally biased region" description="Low complexity" evidence="5">
    <location>
        <begin position="146"/>
        <end position="158"/>
    </location>
</feature>
<dbReference type="InterPro" id="IPR013083">
    <property type="entry name" value="Znf_RING/FYVE/PHD"/>
</dbReference>
<name>A0AAE1RYW6_9SOLA</name>
<keyword evidence="4" id="KW-0804">Transcription</keyword>
<dbReference type="InterPro" id="IPR021998">
    <property type="entry name" value="Alfin_N"/>
</dbReference>
<keyword evidence="4" id="KW-0539">Nucleus</keyword>
<dbReference type="GO" id="GO:0003712">
    <property type="term" value="F:transcription coregulator activity"/>
    <property type="evidence" value="ECO:0007669"/>
    <property type="project" value="TreeGrafter"/>
</dbReference>